<reference evidence="1" key="1">
    <citation type="journal article" date="2014" name="Int. J. Syst. Evol. Microbiol.">
        <title>Complete genome sequence of Corynebacterium casei LMG S-19264T (=DSM 44701T), isolated from a smear-ripened cheese.</title>
        <authorList>
            <consortium name="US DOE Joint Genome Institute (JGI-PGF)"/>
            <person name="Walter F."/>
            <person name="Albersmeier A."/>
            <person name="Kalinowski J."/>
            <person name="Ruckert C."/>
        </authorList>
    </citation>
    <scope>NUCLEOTIDE SEQUENCE</scope>
    <source>
        <strain evidence="1">CGMCC 1.15725</strain>
    </source>
</reference>
<name>A0A8J2YRN2_9PROT</name>
<organism evidence="1 2">
    <name type="scientific">Aliidongia dinghuensis</name>
    <dbReference type="NCBI Taxonomy" id="1867774"/>
    <lineage>
        <taxon>Bacteria</taxon>
        <taxon>Pseudomonadati</taxon>
        <taxon>Pseudomonadota</taxon>
        <taxon>Alphaproteobacteria</taxon>
        <taxon>Rhodospirillales</taxon>
        <taxon>Dongiaceae</taxon>
        <taxon>Aliidongia</taxon>
    </lineage>
</organism>
<proteinExistence type="predicted"/>
<dbReference type="Pfam" id="PF05402">
    <property type="entry name" value="PqqD"/>
    <property type="match status" value="1"/>
</dbReference>
<dbReference type="AlphaFoldDB" id="A0A8J2YRN2"/>
<evidence type="ECO:0000313" key="1">
    <source>
        <dbReference type="EMBL" id="GGF06720.1"/>
    </source>
</evidence>
<gene>
    <name evidence="1" type="ORF">GCM10011611_10260</name>
</gene>
<dbReference type="EMBL" id="BMJQ01000002">
    <property type="protein sequence ID" value="GGF06720.1"/>
    <property type="molecule type" value="Genomic_DNA"/>
</dbReference>
<evidence type="ECO:0008006" key="3">
    <source>
        <dbReference type="Google" id="ProtNLM"/>
    </source>
</evidence>
<reference evidence="1" key="2">
    <citation type="submission" date="2020-09" db="EMBL/GenBank/DDBJ databases">
        <authorList>
            <person name="Sun Q."/>
            <person name="Zhou Y."/>
        </authorList>
    </citation>
    <scope>NUCLEOTIDE SEQUENCE</scope>
    <source>
        <strain evidence="1">CGMCC 1.15725</strain>
    </source>
</reference>
<sequence length="75" mass="8160">MGTQTVLMSIDHGKYIGLDAVGTAIWQRLAEPVSVRDLCAQLMSAFTADAAELRRDVLAFLTRLHAYGLVDIDPA</sequence>
<accession>A0A8J2YRN2</accession>
<protein>
    <recommendedName>
        <fullName evidence="3">PqqD family protein</fullName>
    </recommendedName>
</protein>
<keyword evidence="2" id="KW-1185">Reference proteome</keyword>
<dbReference type="InterPro" id="IPR041881">
    <property type="entry name" value="PqqD_sf"/>
</dbReference>
<dbReference type="Proteomes" id="UP000646365">
    <property type="component" value="Unassembled WGS sequence"/>
</dbReference>
<dbReference type="Gene3D" id="1.10.10.1150">
    <property type="entry name" value="Coenzyme PQQ synthesis protein D (PqqD)"/>
    <property type="match status" value="1"/>
</dbReference>
<comment type="caution">
    <text evidence="1">The sequence shown here is derived from an EMBL/GenBank/DDBJ whole genome shotgun (WGS) entry which is preliminary data.</text>
</comment>
<evidence type="ECO:0000313" key="2">
    <source>
        <dbReference type="Proteomes" id="UP000646365"/>
    </source>
</evidence>
<dbReference type="InterPro" id="IPR008792">
    <property type="entry name" value="PQQD"/>
</dbReference>